<proteinExistence type="predicted"/>
<dbReference type="PANTHER" id="PTHR28293">
    <property type="entry name" value="NUCLEAR RIM PROTEIN 1"/>
    <property type="match status" value="1"/>
</dbReference>
<feature type="compositionally biased region" description="Polar residues" evidence="5">
    <location>
        <begin position="322"/>
        <end position="335"/>
    </location>
</feature>
<evidence type="ECO:0000313" key="8">
    <source>
        <dbReference type="Proteomes" id="UP001527925"/>
    </source>
</evidence>
<feature type="region of interest" description="Disordered" evidence="5">
    <location>
        <begin position="315"/>
        <end position="335"/>
    </location>
</feature>
<reference evidence="7 8" key="1">
    <citation type="submission" date="2023-09" db="EMBL/GenBank/DDBJ databases">
        <title>Pangenome analysis of Batrachochytrium dendrobatidis and related Chytrids.</title>
        <authorList>
            <person name="Yacoub M.N."/>
            <person name="Stajich J.E."/>
            <person name="James T.Y."/>
        </authorList>
    </citation>
    <scope>NUCLEOTIDE SEQUENCE [LARGE SCALE GENOMIC DNA]</scope>
    <source>
        <strain evidence="7 8">JEL0888</strain>
    </source>
</reference>
<feature type="transmembrane region" description="Helical" evidence="6">
    <location>
        <begin position="21"/>
        <end position="40"/>
    </location>
</feature>
<feature type="transmembrane region" description="Helical" evidence="6">
    <location>
        <begin position="239"/>
        <end position="260"/>
    </location>
</feature>
<sequence length="370" mass="40887">MPLDWLMLAGEWWAGLDKEALFARASFPLAALCNLLYLLIKVYRDEVLTDADELLALSRASKTWLEELSPQPAASLLGALWSGKSISPFTMIELVLVGISVVNTVVMFTRSRSIVLFKQPTQPRYPGDTQWIVRSRNAKICKVQTAHDFGEVDDASAAAAAAASPPRSQQPKAPGSVLARLWSLLLEKPKSLSGQADGDGTEDKWVVRVWNPSDGSLSLFCWFSPPQVAILYGTNLSNWYFYLPVAYLTAFMMFMLVSFFQDRLADQQILSGQLLHEFTETFVYQQPPFRPHTSTAVGDDEQTIDDYDGSYLGDAHDPHLDQSGSPARTAVGGSTLSSTHVASRSAFMRLDANAETLEAHDPDDQPSEFE</sequence>
<dbReference type="EMBL" id="JADGIZ020000011">
    <property type="protein sequence ID" value="KAL2917385.1"/>
    <property type="molecule type" value="Genomic_DNA"/>
</dbReference>
<comment type="subcellular location">
    <subcellularLocation>
        <location evidence="1">Endomembrane system</location>
        <topology evidence="1">Multi-pass membrane protein</topology>
    </subcellularLocation>
</comment>
<keyword evidence="2 6" id="KW-0812">Transmembrane</keyword>
<evidence type="ECO:0000256" key="3">
    <source>
        <dbReference type="ARBA" id="ARBA00022989"/>
    </source>
</evidence>
<gene>
    <name evidence="7" type="ORF">HK105_203049</name>
</gene>
<evidence type="ECO:0000256" key="5">
    <source>
        <dbReference type="SAM" id="MobiDB-lite"/>
    </source>
</evidence>
<keyword evidence="8" id="KW-1185">Reference proteome</keyword>
<dbReference type="InterPro" id="IPR018819">
    <property type="entry name" value="Nur1/Mug154"/>
</dbReference>
<protein>
    <submittedName>
        <fullName evidence="7">Uncharacterized protein</fullName>
    </submittedName>
</protein>
<dbReference type="Pfam" id="PF10332">
    <property type="entry name" value="DUF2418"/>
    <property type="match status" value="1"/>
</dbReference>
<dbReference type="PANTHER" id="PTHR28293:SF1">
    <property type="entry name" value="NUCLEAR RIM PROTEIN 1"/>
    <property type="match status" value="1"/>
</dbReference>
<evidence type="ECO:0000256" key="1">
    <source>
        <dbReference type="ARBA" id="ARBA00004127"/>
    </source>
</evidence>
<evidence type="ECO:0000256" key="6">
    <source>
        <dbReference type="SAM" id="Phobius"/>
    </source>
</evidence>
<evidence type="ECO:0000256" key="4">
    <source>
        <dbReference type="ARBA" id="ARBA00023136"/>
    </source>
</evidence>
<organism evidence="7 8">
    <name type="scientific">Polyrhizophydium stewartii</name>
    <dbReference type="NCBI Taxonomy" id="2732419"/>
    <lineage>
        <taxon>Eukaryota</taxon>
        <taxon>Fungi</taxon>
        <taxon>Fungi incertae sedis</taxon>
        <taxon>Chytridiomycota</taxon>
        <taxon>Chytridiomycota incertae sedis</taxon>
        <taxon>Chytridiomycetes</taxon>
        <taxon>Rhizophydiales</taxon>
        <taxon>Rhizophydiales incertae sedis</taxon>
        <taxon>Polyrhizophydium</taxon>
    </lineage>
</organism>
<evidence type="ECO:0000256" key="2">
    <source>
        <dbReference type="ARBA" id="ARBA00022692"/>
    </source>
</evidence>
<dbReference type="Proteomes" id="UP001527925">
    <property type="component" value="Unassembled WGS sequence"/>
</dbReference>
<keyword evidence="3 6" id="KW-1133">Transmembrane helix</keyword>
<keyword evidence="4 6" id="KW-0472">Membrane</keyword>
<feature type="transmembrane region" description="Helical" evidence="6">
    <location>
        <begin position="86"/>
        <end position="108"/>
    </location>
</feature>
<accession>A0ABR4NCZ2</accession>
<name>A0ABR4NCZ2_9FUNG</name>
<evidence type="ECO:0000313" key="7">
    <source>
        <dbReference type="EMBL" id="KAL2917385.1"/>
    </source>
</evidence>
<comment type="caution">
    <text evidence="7">The sequence shown here is derived from an EMBL/GenBank/DDBJ whole genome shotgun (WGS) entry which is preliminary data.</text>
</comment>